<evidence type="ECO:0000313" key="2">
    <source>
        <dbReference type="EMBL" id="MBD1398033.1"/>
    </source>
</evidence>
<comment type="caution">
    <text evidence="2">The sequence shown here is derived from an EMBL/GenBank/DDBJ whole genome shotgun (WGS) entry which is preliminary data.</text>
</comment>
<accession>A0ABR7XIF4</accession>
<keyword evidence="1" id="KW-1133">Transmembrane helix</keyword>
<evidence type="ECO:0000313" key="3">
    <source>
        <dbReference type="Proteomes" id="UP000625551"/>
    </source>
</evidence>
<organism evidence="2 3">
    <name type="scientific">Pontibacter aquaedesilientis</name>
    <dbReference type="NCBI Taxonomy" id="2766980"/>
    <lineage>
        <taxon>Bacteria</taxon>
        <taxon>Pseudomonadati</taxon>
        <taxon>Bacteroidota</taxon>
        <taxon>Cytophagia</taxon>
        <taxon>Cytophagales</taxon>
        <taxon>Hymenobacteraceae</taxon>
        <taxon>Pontibacter</taxon>
    </lineage>
</organism>
<dbReference type="RefSeq" id="WP_191184185.1">
    <property type="nucleotide sequence ID" value="NZ_JACXAJ010000006.1"/>
</dbReference>
<gene>
    <name evidence="2" type="ORF">H9Q13_12720</name>
</gene>
<keyword evidence="1" id="KW-0472">Membrane</keyword>
<evidence type="ECO:0000256" key="1">
    <source>
        <dbReference type="SAM" id="Phobius"/>
    </source>
</evidence>
<proteinExistence type="predicted"/>
<reference evidence="2 3" key="1">
    <citation type="submission" date="2020-09" db="EMBL/GenBank/DDBJ databases">
        <title>Genome sequencing and assembly of Pontibacter sp.</title>
        <authorList>
            <person name="Chhetri G."/>
        </authorList>
    </citation>
    <scope>NUCLEOTIDE SEQUENCE [LARGE SCALE GENOMIC DNA]</scope>
    <source>
        <strain evidence="2 3">JH31</strain>
    </source>
</reference>
<protein>
    <submittedName>
        <fullName evidence="2">Uncharacterized protein</fullName>
    </submittedName>
</protein>
<keyword evidence="1" id="KW-0812">Transmembrane</keyword>
<sequence length="155" mass="17913">MAVTKLLDGERYLIQTVDKKLTLTTHRVIQRQLNWFARSSKAIMLEDITSWQIKATGKPLYLVASVAATLFVYFNDSFALLGGFFLMLYLMTRQHRIHIESPYTTLVLPIEDVEENRLSSMVELVRQAKHERVATLKATKMPDTPIFETEHRRSA</sequence>
<feature type="transmembrane region" description="Helical" evidence="1">
    <location>
        <begin position="60"/>
        <end position="90"/>
    </location>
</feature>
<dbReference type="EMBL" id="JACXAJ010000006">
    <property type="protein sequence ID" value="MBD1398033.1"/>
    <property type="molecule type" value="Genomic_DNA"/>
</dbReference>
<name>A0ABR7XIF4_9BACT</name>
<dbReference type="Proteomes" id="UP000625551">
    <property type="component" value="Unassembled WGS sequence"/>
</dbReference>
<keyword evidence="3" id="KW-1185">Reference proteome</keyword>